<dbReference type="CDD" id="cd00211">
    <property type="entry name" value="PTS_IIA_fru"/>
    <property type="match status" value="1"/>
</dbReference>
<evidence type="ECO:0000256" key="4">
    <source>
        <dbReference type="ARBA" id="ARBA00022679"/>
    </source>
</evidence>
<dbReference type="PROSITE" id="PS51094">
    <property type="entry name" value="PTS_EIIA_TYPE_2"/>
    <property type="match status" value="1"/>
</dbReference>
<organism evidence="7 8">
    <name type="scientific">Facklamia lactis</name>
    <dbReference type="NCBI Taxonomy" id="2749967"/>
    <lineage>
        <taxon>Bacteria</taxon>
        <taxon>Bacillati</taxon>
        <taxon>Bacillota</taxon>
        <taxon>Bacilli</taxon>
        <taxon>Lactobacillales</taxon>
        <taxon>Aerococcaceae</taxon>
        <taxon>Facklamia</taxon>
    </lineage>
</organism>
<dbReference type="InterPro" id="IPR016152">
    <property type="entry name" value="PTrfase/Anion_transptr"/>
</dbReference>
<evidence type="ECO:0000256" key="5">
    <source>
        <dbReference type="ARBA" id="ARBA00022683"/>
    </source>
</evidence>
<evidence type="ECO:0000313" key="8">
    <source>
        <dbReference type="Proteomes" id="UP000721415"/>
    </source>
</evidence>
<dbReference type="Pfam" id="PF00359">
    <property type="entry name" value="PTS_EIIA_2"/>
    <property type="match status" value="1"/>
</dbReference>
<evidence type="ECO:0000256" key="2">
    <source>
        <dbReference type="ARBA" id="ARBA00022553"/>
    </source>
</evidence>
<keyword evidence="5" id="KW-0598">Phosphotransferase system</keyword>
<dbReference type="EMBL" id="JACBXQ010000005">
    <property type="protein sequence ID" value="MBG9986868.1"/>
    <property type="molecule type" value="Genomic_DNA"/>
</dbReference>
<feature type="domain" description="PTS EIIA type-2" evidence="6">
    <location>
        <begin position="2"/>
        <end position="147"/>
    </location>
</feature>
<dbReference type="SUPFAM" id="SSF55804">
    <property type="entry name" value="Phoshotransferase/anion transport protein"/>
    <property type="match status" value="1"/>
</dbReference>
<reference evidence="7 8" key="1">
    <citation type="submission" date="2020-07" db="EMBL/GenBank/DDBJ databases">
        <title>Facklamia lactis sp. nov., isolated from raw milk.</title>
        <authorList>
            <person name="Doll E.V."/>
            <person name="Huptas C."/>
            <person name="Staib L."/>
            <person name="Wenning M."/>
            <person name="Scherer S."/>
        </authorList>
    </citation>
    <scope>NUCLEOTIDE SEQUENCE [LARGE SCALE GENOMIC DNA]</scope>
    <source>
        <strain evidence="7 8">DSM 111018</strain>
    </source>
</reference>
<dbReference type="NCBIfam" id="TIGR00848">
    <property type="entry name" value="fruA"/>
    <property type="match status" value="1"/>
</dbReference>
<sequence>MNFIKPELVYLNQKFLNQNEALNFIAIQAVKNNIAKDQDSLLSSFIQREEEGSTGMMDGFAIPHAKHETINAASLMIVKLDSGLDWASMDGLPVEVIIALMVPSEESGTTHLKILSKLARLLMHQDVVNYIKESQSENAIAEFLNSKLEEA</sequence>
<comment type="caution">
    <text evidence="7">The sequence shown here is derived from an EMBL/GenBank/DDBJ whole genome shotgun (WGS) entry which is preliminary data.</text>
</comment>
<dbReference type="InterPro" id="IPR051541">
    <property type="entry name" value="PTS_SugarTrans_NitroReg"/>
</dbReference>
<keyword evidence="1" id="KW-0813">Transport</keyword>
<keyword evidence="4" id="KW-0808">Transferase</keyword>
<dbReference type="Proteomes" id="UP000721415">
    <property type="component" value="Unassembled WGS sequence"/>
</dbReference>
<evidence type="ECO:0000313" key="7">
    <source>
        <dbReference type="EMBL" id="MBG9986868.1"/>
    </source>
</evidence>
<proteinExistence type="predicted"/>
<dbReference type="PANTHER" id="PTHR47738">
    <property type="entry name" value="PTS SYSTEM FRUCTOSE-LIKE EIIA COMPONENT-RELATED"/>
    <property type="match status" value="1"/>
</dbReference>
<name>A0ABS0LRS8_9LACT</name>
<evidence type="ECO:0000256" key="1">
    <source>
        <dbReference type="ARBA" id="ARBA00022448"/>
    </source>
</evidence>
<keyword evidence="8" id="KW-1185">Reference proteome</keyword>
<dbReference type="PANTHER" id="PTHR47738:SF1">
    <property type="entry name" value="NITROGEN REGULATORY PROTEIN"/>
    <property type="match status" value="1"/>
</dbReference>
<dbReference type="InterPro" id="IPR002178">
    <property type="entry name" value="PTS_EIIA_type-2_dom"/>
</dbReference>
<keyword evidence="3 7" id="KW-0762">Sugar transport</keyword>
<evidence type="ECO:0000256" key="3">
    <source>
        <dbReference type="ARBA" id="ARBA00022597"/>
    </source>
</evidence>
<protein>
    <submittedName>
        <fullName evidence="7">PTS sugar transporter subunit IIA</fullName>
    </submittedName>
</protein>
<dbReference type="Gene3D" id="3.40.930.10">
    <property type="entry name" value="Mannitol-specific EII, Chain A"/>
    <property type="match status" value="1"/>
</dbReference>
<accession>A0ABS0LRS8</accession>
<dbReference type="InterPro" id="IPR004715">
    <property type="entry name" value="PTS_IIA_fruc"/>
</dbReference>
<evidence type="ECO:0000259" key="6">
    <source>
        <dbReference type="PROSITE" id="PS51094"/>
    </source>
</evidence>
<gene>
    <name evidence="7" type="ORF">HZY91_08210</name>
</gene>
<keyword evidence="2" id="KW-0597">Phosphoprotein</keyword>
<dbReference type="RefSeq" id="WP_197115789.1">
    <property type="nucleotide sequence ID" value="NZ_JACBXQ010000005.1"/>
</dbReference>